<accession>A0A067RF64</accession>
<organism evidence="4 5">
    <name type="scientific">Zootermopsis nevadensis</name>
    <name type="common">Dampwood termite</name>
    <dbReference type="NCBI Taxonomy" id="136037"/>
    <lineage>
        <taxon>Eukaryota</taxon>
        <taxon>Metazoa</taxon>
        <taxon>Ecdysozoa</taxon>
        <taxon>Arthropoda</taxon>
        <taxon>Hexapoda</taxon>
        <taxon>Insecta</taxon>
        <taxon>Pterygota</taxon>
        <taxon>Neoptera</taxon>
        <taxon>Polyneoptera</taxon>
        <taxon>Dictyoptera</taxon>
        <taxon>Blattodea</taxon>
        <taxon>Blattoidea</taxon>
        <taxon>Termitoidae</taxon>
        <taxon>Termopsidae</taxon>
        <taxon>Zootermopsis</taxon>
    </lineage>
</organism>
<dbReference type="SMART" id="SM00703">
    <property type="entry name" value="NRF"/>
    <property type="match status" value="1"/>
</dbReference>
<dbReference type="GO" id="GO:0016747">
    <property type="term" value="F:acyltransferase activity, transferring groups other than amino-acyl groups"/>
    <property type="evidence" value="ECO:0007669"/>
    <property type="project" value="InterPro"/>
</dbReference>
<dbReference type="OrthoDB" id="207378at2759"/>
<evidence type="ECO:0000256" key="1">
    <source>
        <dbReference type="SAM" id="Phobius"/>
    </source>
</evidence>
<evidence type="ECO:0000313" key="4">
    <source>
        <dbReference type="EMBL" id="KDR17635.1"/>
    </source>
</evidence>
<dbReference type="InterPro" id="IPR052728">
    <property type="entry name" value="O2_lipid_transport_reg"/>
</dbReference>
<feature type="signal peptide" evidence="2">
    <location>
        <begin position="1"/>
        <end position="21"/>
    </location>
</feature>
<name>A0A067RF64_ZOONE</name>
<dbReference type="InParanoid" id="A0A067RF64"/>
<feature type="transmembrane region" description="Helical" evidence="1">
    <location>
        <begin position="474"/>
        <end position="497"/>
    </location>
</feature>
<keyword evidence="2" id="KW-0732">Signal</keyword>
<feature type="transmembrane region" description="Helical" evidence="1">
    <location>
        <begin position="289"/>
        <end position="308"/>
    </location>
</feature>
<feature type="domain" description="Nose resistant-to-fluoxetine protein N-terminal" evidence="3">
    <location>
        <begin position="54"/>
        <end position="173"/>
    </location>
</feature>
<dbReference type="PANTHER" id="PTHR11161:SF72">
    <property type="entry name" value="FI21449P1"/>
    <property type="match status" value="1"/>
</dbReference>
<evidence type="ECO:0000259" key="3">
    <source>
        <dbReference type="SMART" id="SM00703"/>
    </source>
</evidence>
<proteinExistence type="predicted"/>
<keyword evidence="1" id="KW-0812">Transmembrane</keyword>
<feature type="chain" id="PRO_5001645067" evidence="2">
    <location>
        <begin position="22"/>
        <end position="691"/>
    </location>
</feature>
<dbReference type="InterPro" id="IPR002656">
    <property type="entry name" value="Acyl_transf_3_dom"/>
</dbReference>
<dbReference type="AlphaFoldDB" id="A0A067RF64"/>
<feature type="transmembrane region" description="Helical" evidence="1">
    <location>
        <begin position="328"/>
        <end position="351"/>
    </location>
</feature>
<gene>
    <name evidence="4" type="ORF">L798_08342</name>
</gene>
<reference evidence="4 5" key="1">
    <citation type="journal article" date="2014" name="Nat. Commun.">
        <title>Molecular traces of alternative social organization in a termite genome.</title>
        <authorList>
            <person name="Terrapon N."/>
            <person name="Li C."/>
            <person name="Robertson H.M."/>
            <person name="Ji L."/>
            <person name="Meng X."/>
            <person name="Booth W."/>
            <person name="Chen Z."/>
            <person name="Childers C.P."/>
            <person name="Glastad K.M."/>
            <person name="Gokhale K."/>
            <person name="Gowin J."/>
            <person name="Gronenberg W."/>
            <person name="Hermansen R.A."/>
            <person name="Hu H."/>
            <person name="Hunt B.G."/>
            <person name="Huylmans A.K."/>
            <person name="Khalil S.M."/>
            <person name="Mitchell R.D."/>
            <person name="Munoz-Torres M.C."/>
            <person name="Mustard J.A."/>
            <person name="Pan H."/>
            <person name="Reese J.T."/>
            <person name="Scharf M.E."/>
            <person name="Sun F."/>
            <person name="Vogel H."/>
            <person name="Xiao J."/>
            <person name="Yang W."/>
            <person name="Yang Z."/>
            <person name="Yang Z."/>
            <person name="Zhou J."/>
            <person name="Zhu J."/>
            <person name="Brent C.S."/>
            <person name="Elsik C.G."/>
            <person name="Goodisman M.A."/>
            <person name="Liberles D.A."/>
            <person name="Roe R.M."/>
            <person name="Vargo E.L."/>
            <person name="Vilcinskas A."/>
            <person name="Wang J."/>
            <person name="Bornberg-Bauer E."/>
            <person name="Korb J."/>
            <person name="Zhang G."/>
            <person name="Liebig J."/>
        </authorList>
    </citation>
    <scope>NUCLEOTIDE SEQUENCE [LARGE SCALE GENOMIC DNA]</scope>
    <source>
        <tissue evidence="4">Whole organism</tissue>
    </source>
</reference>
<keyword evidence="1" id="KW-0472">Membrane</keyword>
<feature type="transmembrane region" description="Helical" evidence="1">
    <location>
        <begin position="447"/>
        <end position="467"/>
    </location>
</feature>
<feature type="transmembrane region" description="Helical" evidence="1">
    <location>
        <begin position="651"/>
        <end position="683"/>
    </location>
</feature>
<feature type="transmembrane region" description="Helical" evidence="1">
    <location>
        <begin position="547"/>
        <end position="567"/>
    </location>
</feature>
<dbReference type="Proteomes" id="UP000027135">
    <property type="component" value="Unassembled WGS sequence"/>
</dbReference>
<feature type="transmembrane region" description="Helical" evidence="1">
    <location>
        <begin position="573"/>
        <end position="599"/>
    </location>
</feature>
<evidence type="ECO:0000313" key="5">
    <source>
        <dbReference type="Proteomes" id="UP000027135"/>
    </source>
</evidence>
<evidence type="ECO:0000256" key="2">
    <source>
        <dbReference type="SAM" id="SignalP"/>
    </source>
</evidence>
<dbReference type="PANTHER" id="PTHR11161">
    <property type="entry name" value="O-ACYLTRANSFERASE"/>
    <property type="match status" value="1"/>
</dbReference>
<dbReference type="EMBL" id="KK852726">
    <property type="protein sequence ID" value="KDR17635.1"/>
    <property type="molecule type" value="Genomic_DNA"/>
</dbReference>
<dbReference type="eggNOG" id="KOG3700">
    <property type="taxonomic scope" value="Eukaryota"/>
</dbReference>
<sequence length="691" mass="77061">MTTIKVLLLLLLFAGRRVISAGEEGVSKHGPRFDDLADAFDLNRLTDGWGRAVTVGCRDDVTNFLAALGNGSLWANKMLDASGRYSSQFLWGNSYWLGSYTLCQQLHINSASPIPGAYSVVSLRVNVTGLVTPQVRDVSLGVCLPATCNRADVLQLLHQSTSPITAVLGARIVPDPDFAVWREPGFYLLGVVIGLVTVLVVIGTGYDLILQHRAKLRHTELSGATECNGNHLSYTATGPLESQGVRKPEFQGRNPDLGSQVLLCFSAWTNLQKICNTQKEDSLACIHGLRVFSLLWVIAGHTCMFSFPVSDNKAFRQLVENDFLFQSISNGAFSVDTFFFISGVMVAYLFFKNLTKVVNTAEDGIGVIMKVSAIRFIGVFSYRYLRLTPPYLFILAITQLNAQWFYHNSVFHNPIMVRDQATCAEYWWRNVLYINTLFPVKDMCMIWSWYLANDTQFYTLGIILLLLSSKWFKLAVMSLFTFLVSSWFTTALIILNSHHMPSIEEPLGLFDELYDKPWTRLGPYVVGMCVGWFLCRTNCTIKMHKAVVLMGWALSIGMTFILVHGLYGDLGPVMSAAYVALSHTAWAIAVAWIVVACSTGNGGYVNKLLSSKFLYPLSRISYCAYLVHPLIMISVIMHMDSPVHLGRATMIVVIFGYFMMAYMLSLVVSLGFEAPTIALLNILHPIKRKMK</sequence>
<dbReference type="OMA" id="LWVIAGH"/>
<feature type="transmembrane region" description="Helical" evidence="1">
    <location>
        <begin position="186"/>
        <end position="209"/>
    </location>
</feature>
<feature type="transmembrane region" description="Helical" evidence="1">
    <location>
        <begin position="517"/>
        <end position="535"/>
    </location>
</feature>
<dbReference type="Pfam" id="PF01757">
    <property type="entry name" value="Acyl_transf_3"/>
    <property type="match status" value="1"/>
</dbReference>
<protein>
    <submittedName>
        <fullName evidence="4">Nose resistant to fluoxetine protein 6</fullName>
    </submittedName>
</protein>
<feature type="transmembrane region" description="Helical" evidence="1">
    <location>
        <begin position="620"/>
        <end position="639"/>
    </location>
</feature>
<keyword evidence="5" id="KW-1185">Reference proteome</keyword>
<dbReference type="InterPro" id="IPR006621">
    <property type="entry name" value="Nose-resist-to-fluoxetine_N"/>
</dbReference>
<dbReference type="Pfam" id="PF20146">
    <property type="entry name" value="NRF"/>
    <property type="match status" value="1"/>
</dbReference>
<keyword evidence="1" id="KW-1133">Transmembrane helix</keyword>